<dbReference type="SUPFAM" id="SSF56672">
    <property type="entry name" value="DNA/RNA polymerases"/>
    <property type="match status" value="1"/>
</dbReference>
<evidence type="ECO:0000313" key="3">
    <source>
        <dbReference type="Proteomes" id="UP001180020"/>
    </source>
</evidence>
<dbReference type="Proteomes" id="UP001180020">
    <property type="component" value="Unassembled WGS sequence"/>
</dbReference>
<feature type="domain" description="Reverse transcriptase" evidence="1">
    <location>
        <begin position="1"/>
        <end position="208"/>
    </location>
</feature>
<dbReference type="CDD" id="cd01650">
    <property type="entry name" value="RT_nLTR_like"/>
    <property type="match status" value="1"/>
</dbReference>
<comment type="caution">
    <text evidence="2">The sequence shown here is derived from an EMBL/GenBank/DDBJ whole genome shotgun (WGS) entry which is preliminary data.</text>
</comment>
<evidence type="ECO:0000313" key="2">
    <source>
        <dbReference type="EMBL" id="KAK1303332.1"/>
    </source>
</evidence>
<evidence type="ECO:0000259" key="1">
    <source>
        <dbReference type="PROSITE" id="PS50878"/>
    </source>
</evidence>
<accession>A0AAV9DR47</accession>
<dbReference type="InterPro" id="IPR043502">
    <property type="entry name" value="DNA/RNA_pol_sf"/>
</dbReference>
<dbReference type="PROSITE" id="PS50878">
    <property type="entry name" value="RT_POL"/>
    <property type="match status" value="1"/>
</dbReference>
<dbReference type="InterPro" id="IPR000477">
    <property type="entry name" value="RT_dom"/>
</dbReference>
<reference evidence="2" key="2">
    <citation type="submission" date="2023-06" db="EMBL/GenBank/DDBJ databases">
        <authorList>
            <person name="Ma L."/>
            <person name="Liu K.-W."/>
            <person name="Li Z."/>
            <person name="Hsiao Y.-Y."/>
            <person name="Qi Y."/>
            <person name="Fu T."/>
            <person name="Tang G."/>
            <person name="Zhang D."/>
            <person name="Sun W.-H."/>
            <person name="Liu D.-K."/>
            <person name="Li Y."/>
            <person name="Chen G.-Z."/>
            <person name="Liu X.-D."/>
            <person name="Liao X.-Y."/>
            <person name="Jiang Y.-T."/>
            <person name="Yu X."/>
            <person name="Hao Y."/>
            <person name="Huang J."/>
            <person name="Zhao X.-W."/>
            <person name="Ke S."/>
            <person name="Chen Y.-Y."/>
            <person name="Wu W.-L."/>
            <person name="Hsu J.-L."/>
            <person name="Lin Y.-F."/>
            <person name="Huang M.-D."/>
            <person name="Li C.-Y."/>
            <person name="Huang L."/>
            <person name="Wang Z.-W."/>
            <person name="Zhao X."/>
            <person name="Zhong W.-Y."/>
            <person name="Peng D.-H."/>
            <person name="Ahmad S."/>
            <person name="Lan S."/>
            <person name="Zhang J.-S."/>
            <person name="Tsai W.-C."/>
            <person name="Van De Peer Y."/>
            <person name="Liu Z.-J."/>
        </authorList>
    </citation>
    <scope>NUCLEOTIDE SEQUENCE</scope>
    <source>
        <strain evidence="2">CP</strain>
        <tissue evidence="2">Leaves</tissue>
    </source>
</reference>
<dbReference type="Pfam" id="PF00078">
    <property type="entry name" value="RVT_1"/>
    <property type="match status" value="1"/>
</dbReference>
<organism evidence="2 3">
    <name type="scientific">Acorus calamus</name>
    <name type="common">Sweet flag</name>
    <dbReference type="NCBI Taxonomy" id="4465"/>
    <lineage>
        <taxon>Eukaryota</taxon>
        <taxon>Viridiplantae</taxon>
        <taxon>Streptophyta</taxon>
        <taxon>Embryophyta</taxon>
        <taxon>Tracheophyta</taxon>
        <taxon>Spermatophyta</taxon>
        <taxon>Magnoliopsida</taxon>
        <taxon>Liliopsida</taxon>
        <taxon>Acoraceae</taxon>
        <taxon>Acorus</taxon>
    </lineage>
</organism>
<protein>
    <recommendedName>
        <fullName evidence="1">Reverse transcriptase domain-containing protein</fullName>
    </recommendedName>
</protein>
<reference evidence="2" key="1">
    <citation type="journal article" date="2023" name="Nat. Commun.">
        <title>Diploid and tetraploid genomes of Acorus and the evolution of monocots.</title>
        <authorList>
            <person name="Ma L."/>
            <person name="Liu K.W."/>
            <person name="Li Z."/>
            <person name="Hsiao Y.Y."/>
            <person name="Qi Y."/>
            <person name="Fu T."/>
            <person name="Tang G.D."/>
            <person name="Zhang D."/>
            <person name="Sun W.H."/>
            <person name="Liu D.K."/>
            <person name="Li Y."/>
            <person name="Chen G.Z."/>
            <person name="Liu X.D."/>
            <person name="Liao X.Y."/>
            <person name="Jiang Y.T."/>
            <person name="Yu X."/>
            <person name="Hao Y."/>
            <person name="Huang J."/>
            <person name="Zhao X.W."/>
            <person name="Ke S."/>
            <person name="Chen Y.Y."/>
            <person name="Wu W.L."/>
            <person name="Hsu J.L."/>
            <person name="Lin Y.F."/>
            <person name="Huang M.D."/>
            <person name="Li C.Y."/>
            <person name="Huang L."/>
            <person name="Wang Z.W."/>
            <person name="Zhao X."/>
            <person name="Zhong W.Y."/>
            <person name="Peng D.H."/>
            <person name="Ahmad S."/>
            <person name="Lan S."/>
            <person name="Zhang J.S."/>
            <person name="Tsai W.C."/>
            <person name="Van de Peer Y."/>
            <person name="Liu Z.J."/>
        </authorList>
    </citation>
    <scope>NUCLEOTIDE SEQUENCE</scope>
    <source>
        <strain evidence="2">CP</strain>
    </source>
</reference>
<dbReference type="PANTHER" id="PTHR19446">
    <property type="entry name" value="REVERSE TRANSCRIPTASES"/>
    <property type="match status" value="1"/>
</dbReference>
<gene>
    <name evidence="2" type="ORF">QJS10_CPB11g00819</name>
</gene>
<sequence>MVDEHQTAFIPGRLLQDGFMTVQECVTAVHKDRRKGVLIKLDFSKAYDNVRWDFLLHLLQCHGFEPGWLRMIKECVSTAKASVLVNGKPCGFFHMNKRLRQGDPLSPLLFTVVANALSRMLKMAESEGWIKGLATSRGGPSITHVQYTDDTVILCAAEEESIKGVKLVCKCFELLSGLQINYCKSELLGIHLEAGELQSFARIMGCQVGVFPTRHLGPPLHLVWQVPKIFLAGLEDMEKHSGHCTGLLRGHLLAAREWEKHTVLA</sequence>
<proteinExistence type="predicted"/>
<dbReference type="EMBL" id="JAUJYO010000011">
    <property type="protein sequence ID" value="KAK1303332.1"/>
    <property type="molecule type" value="Genomic_DNA"/>
</dbReference>
<dbReference type="AlphaFoldDB" id="A0AAV9DR47"/>
<keyword evidence="3" id="KW-1185">Reference proteome</keyword>
<name>A0AAV9DR47_ACOCL</name>